<dbReference type="Gene3D" id="3.30.160.100">
    <property type="entry name" value="Ribosome hibernation promotion factor-like"/>
    <property type="match status" value="1"/>
</dbReference>
<dbReference type="Pfam" id="PF02482">
    <property type="entry name" value="Ribosomal_S30AE"/>
    <property type="match status" value="1"/>
</dbReference>
<gene>
    <name evidence="6" type="ORF">C8D86_10158</name>
</gene>
<keyword evidence="1" id="KW-0810">Translation regulation</keyword>
<dbReference type="GO" id="GO:0043024">
    <property type="term" value="F:ribosomal small subunit binding"/>
    <property type="evidence" value="ECO:0007669"/>
    <property type="project" value="TreeGrafter"/>
</dbReference>
<keyword evidence="6" id="KW-0689">Ribosomal protein</keyword>
<dbReference type="InterPro" id="IPR036567">
    <property type="entry name" value="RHF-like"/>
</dbReference>
<keyword evidence="7" id="KW-1185">Reference proteome</keyword>
<dbReference type="Proteomes" id="UP000254720">
    <property type="component" value="Unassembled WGS sequence"/>
</dbReference>
<evidence type="ECO:0000256" key="2">
    <source>
        <dbReference type="ARBA" id="ARBA00038434"/>
    </source>
</evidence>
<evidence type="ECO:0000256" key="1">
    <source>
        <dbReference type="ARBA" id="ARBA00022845"/>
    </source>
</evidence>
<comment type="similarity">
    <text evidence="2">Belongs to the HPF/YfiA ribosome-associated protein family. Short HPF subfamily.</text>
</comment>
<protein>
    <recommendedName>
        <fullName evidence="4">Ribosome hibernation promoting factor</fullName>
    </recommendedName>
    <alternativeName>
        <fullName evidence="5">Hibernation factor HPF</fullName>
    </alternativeName>
</protein>
<comment type="subunit">
    <text evidence="3">Associates exclusively with 100S ribosomes, which are dimers of 70S ribosomes.</text>
</comment>
<dbReference type="EMBL" id="QQAX01000001">
    <property type="protein sequence ID" value="RDI48779.1"/>
    <property type="molecule type" value="Genomic_DNA"/>
</dbReference>
<reference evidence="6 7" key="1">
    <citation type="submission" date="2018-07" db="EMBL/GenBank/DDBJ databases">
        <title>Genomic Encyclopedia of Type Strains, Phase IV (KMG-IV): sequencing the most valuable type-strain genomes for metagenomic binning, comparative biology and taxonomic classification.</title>
        <authorList>
            <person name="Goeker M."/>
        </authorList>
    </citation>
    <scope>NUCLEOTIDE SEQUENCE [LARGE SCALE GENOMIC DNA]</scope>
    <source>
        <strain evidence="6 7">DSM 16500</strain>
    </source>
</reference>
<evidence type="ECO:0000256" key="3">
    <source>
        <dbReference type="ARBA" id="ARBA00038695"/>
    </source>
</evidence>
<dbReference type="CDD" id="cd00552">
    <property type="entry name" value="RaiA"/>
    <property type="match status" value="1"/>
</dbReference>
<keyword evidence="6" id="KW-0687">Ribonucleoprotein</keyword>
<dbReference type="InterPro" id="IPR050574">
    <property type="entry name" value="HPF/YfiA_ribosome-assoc"/>
</dbReference>
<proteinExistence type="inferred from homology"/>
<dbReference type="GO" id="GO:0045900">
    <property type="term" value="P:negative regulation of translational elongation"/>
    <property type="evidence" value="ECO:0007669"/>
    <property type="project" value="TreeGrafter"/>
</dbReference>
<dbReference type="OrthoDB" id="9795980at2"/>
<accession>A0A370GYS0</accession>
<dbReference type="PANTHER" id="PTHR33231">
    <property type="entry name" value="30S RIBOSOMAL PROTEIN"/>
    <property type="match status" value="1"/>
</dbReference>
<name>A0A370GYS0_9COXI</name>
<dbReference type="AlphaFoldDB" id="A0A370GYS0"/>
<dbReference type="PANTHER" id="PTHR33231:SF1">
    <property type="entry name" value="30S RIBOSOMAL PROTEIN"/>
    <property type="match status" value="1"/>
</dbReference>
<dbReference type="NCBIfam" id="TIGR00741">
    <property type="entry name" value="yfiA"/>
    <property type="match status" value="1"/>
</dbReference>
<dbReference type="SUPFAM" id="SSF69754">
    <property type="entry name" value="Ribosome binding protein Y (YfiA homologue)"/>
    <property type="match status" value="1"/>
</dbReference>
<evidence type="ECO:0000313" key="7">
    <source>
        <dbReference type="Proteomes" id="UP000254720"/>
    </source>
</evidence>
<comment type="caution">
    <text evidence="6">The sequence shown here is derived from an EMBL/GenBank/DDBJ whole genome shotgun (WGS) entry which is preliminary data.</text>
</comment>
<sequence length="96" mass="11020">MQLQFVGKNIDITPALKAFATEKLQPLQKRFDFIMQINLVLHIENITHIAEATAHIKGAEIHARAENEDMYKAIEAMIDKLSTQLTKHKEKISEQH</sequence>
<evidence type="ECO:0000256" key="5">
    <source>
        <dbReference type="ARBA" id="ARBA00041319"/>
    </source>
</evidence>
<dbReference type="GO" id="GO:0022627">
    <property type="term" value="C:cytosolic small ribosomal subunit"/>
    <property type="evidence" value="ECO:0007669"/>
    <property type="project" value="TreeGrafter"/>
</dbReference>
<evidence type="ECO:0000256" key="4">
    <source>
        <dbReference type="ARBA" id="ARBA00041148"/>
    </source>
</evidence>
<organism evidence="6 7">
    <name type="scientific">Aquicella lusitana</name>
    <dbReference type="NCBI Taxonomy" id="254246"/>
    <lineage>
        <taxon>Bacteria</taxon>
        <taxon>Pseudomonadati</taxon>
        <taxon>Pseudomonadota</taxon>
        <taxon>Gammaproteobacteria</taxon>
        <taxon>Legionellales</taxon>
        <taxon>Coxiellaceae</taxon>
        <taxon>Aquicella</taxon>
    </lineage>
</organism>
<dbReference type="FunFam" id="3.30.160.100:FF:000001">
    <property type="entry name" value="Ribosome hibernation promoting factor"/>
    <property type="match status" value="1"/>
</dbReference>
<dbReference type="InterPro" id="IPR003489">
    <property type="entry name" value="RHF/RaiA"/>
</dbReference>
<dbReference type="RefSeq" id="WP_114833294.1">
    <property type="nucleotide sequence ID" value="NZ_LR699114.1"/>
</dbReference>
<evidence type="ECO:0000313" key="6">
    <source>
        <dbReference type="EMBL" id="RDI48779.1"/>
    </source>
</evidence>